<comment type="caution">
    <text evidence="1">The sequence shown here is derived from an EMBL/GenBank/DDBJ whole genome shotgun (WGS) entry which is preliminary data.</text>
</comment>
<protein>
    <submittedName>
        <fullName evidence="1">Uncharacterized protein</fullName>
    </submittedName>
</protein>
<evidence type="ECO:0000313" key="2">
    <source>
        <dbReference type="Proteomes" id="UP000541444"/>
    </source>
</evidence>
<dbReference type="AlphaFoldDB" id="A0A7J7NTL4"/>
<reference evidence="1 2" key="1">
    <citation type="journal article" date="2020" name="IScience">
        <title>Genome Sequencing of the Endangered Kingdonia uniflora (Circaeasteraceae, Ranunculales) Reveals Potential Mechanisms of Evolutionary Specialization.</title>
        <authorList>
            <person name="Sun Y."/>
            <person name="Deng T."/>
            <person name="Zhang A."/>
            <person name="Moore M.J."/>
            <person name="Landis J.B."/>
            <person name="Lin N."/>
            <person name="Zhang H."/>
            <person name="Zhang X."/>
            <person name="Huang J."/>
            <person name="Zhang X."/>
            <person name="Sun H."/>
            <person name="Wang H."/>
        </authorList>
    </citation>
    <scope>NUCLEOTIDE SEQUENCE [LARGE SCALE GENOMIC DNA]</scope>
    <source>
        <strain evidence="1">TB1705</strain>
        <tissue evidence="1">Leaf</tissue>
    </source>
</reference>
<name>A0A7J7NTL4_9MAGN</name>
<accession>A0A7J7NTL4</accession>
<dbReference type="Proteomes" id="UP000541444">
    <property type="component" value="Unassembled WGS sequence"/>
</dbReference>
<organism evidence="1 2">
    <name type="scientific">Kingdonia uniflora</name>
    <dbReference type="NCBI Taxonomy" id="39325"/>
    <lineage>
        <taxon>Eukaryota</taxon>
        <taxon>Viridiplantae</taxon>
        <taxon>Streptophyta</taxon>
        <taxon>Embryophyta</taxon>
        <taxon>Tracheophyta</taxon>
        <taxon>Spermatophyta</taxon>
        <taxon>Magnoliopsida</taxon>
        <taxon>Ranunculales</taxon>
        <taxon>Circaeasteraceae</taxon>
        <taxon>Kingdonia</taxon>
    </lineage>
</organism>
<evidence type="ECO:0000313" key="1">
    <source>
        <dbReference type="EMBL" id="KAF6170324.1"/>
    </source>
</evidence>
<gene>
    <name evidence="1" type="ORF">GIB67_043014</name>
</gene>
<dbReference type="OrthoDB" id="936547at2759"/>
<proteinExistence type="predicted"/>
<sequence length="111" mass="12833">MDPVPSRCDGDPLCDLIPIHLDVFRGEQELLKRFLESYRLPLLRKASGYEPVECDIKYGRLSYQAMCYCILHDDNVLGAIFGLWKELRNASSWEEVEEAVWGDLNNYQGFS</sequence>
<dbReference type="EMBL" id="JACGCM010000593">
    <property type="protein sequence ID" value="KAF6170324.1"/>
    <property type="molecule type" value="Genomic_DNA"/>
</dbReference>
<keyword evidence="2" id="KW-1185">Reference proteome</keyword>